<evidence type="ECO:0000256" key="2">
    <source>
        <dbReference type="SAM" id="SignalP"/>
    </source>
</evidence>
<feature type="chain" id="PRO_5038510149" description="Glucose/Sorbosone dehydrogenase domain-containing protein" evidence="2">
    <location>
        <begin position="21"/>
        <end position="392"/>
    </location>
</feature>
<name>A0A6J4T0H0_9ACTN</name>
<organism evidence="4">
    <name type="scientific">uncultured Solirubrobacteraceae bacterium</name>
    <dbReference type="NCBI Taxonomy" id="1162706"/>
    <lineage>
        <taxon>Bacteria</taxon>
        <taxon>Bacillati</taxon>
        <taxon>Actinomycetota</taxon>
        <taxon>Thermoleophilia</taxon>
        <taxon>Solirubrobacterales</taxon>
        <taxon>Solirubrobacteraceae</taxon>
        <taxon>environmental samples</taxon>
    </lineage>
</organism>
<dbReference type="PANTHER" id="PTHR19328:SF13">
    <property type="entry name" value="HIPL1 PROTEIN"/>
    <property type="match status" value="1"/>
</dbReference>
<evidence type="ECO:0000313" key="4">
    <source>
        <dbReference type="EMBL" id="CAA9510582.1"/>
    </source>
</evidence>
<accession>A0A6J4T0H0</accession>
<feature type="region of interest" description="Disordered" evidence="1">
    <location>
        <begin position="358"/>
        <end position="392"/>
    </location>
</feature>
<protein>
    <recommendedName>
        <fullName evidence="3">Glucose/Sorbosone dehydrogenase domain-containing protein</fullName>
    </recommendedName>
</protein>
<dbReference type="EMBL" id="CADCVR010000080">
    <property type="protein sequence ID" value="CAA9510582.1"/>
    <property type="molecule type" value="Genomic_DNA"/>
</dbReference>
<dbReference type="AlphaFoldDB" id="A0A6J4T0H0"/>
<feature type="domain" description="Glucose/Sorbosone dehydrogenase" evidence="3">
    <location>
        <begin position="85"/>
        <end position="376"/>
    </location>
</feature>
<dbReference type="Gene3D" id="2.120.10.30">
    <property type="entry name" value="TolB, C-terminal domain"/>
    <property type="match status" value="1"/>
</dbReference>
<dbReference type="InterPro" id="IPR012938">
    <property type="entry name" value="Glc/Sorbosone_DH"/>
</dbReference>
<proteinExistence type="predicted"/>
<feature type="compositionally biased region" description="Low complexity" evidence="1">
    <location>
        <begin position="30"/>
        <end position="43"/>
    </location>
</feature>
<dbReference type="Pfam" id="PF07995">
    <property type="entry name" value="GSDH"/>
    <property type="match status" value="1"/>
</dbReference>
<evidence type="ECO:0000259" key="3">
    <source>
        <dbReference type="Pfam" id="PF07995"/>
    </source>
</evidence>
<gene>
    <name evidence="4" type="ORF">AVDCRST_MAG53-2584</name>
</gene>
<feature type="region of interest" description="Disordered" evidence="1">
    <location>
        <begin position="24"/>
        <end position="76"/>
    </location>
</feature>
<feature type="region of interest" description="Disordered" evidence="1">
    <location>
        <begin position="203"/>
        <end position="234"/>
    </location>
</feature>
<dbReference type="PROSITE" id="PS51257">
    <property type="entry name" value="PROKAR_LIPOPROTEIN"/>
    <property type="match status" value="1"/>
</dbReference>
<reference evidence="4" key="1">
    <citation type="submission" date="2020-02" db="EMBL/GenBank/DDBJ databases">
        <authorList>
            <person name="Meier V. D."/>
        </authorList>
    </citation>
    <scope>NUCLEOTIDE SEQUENCE</scope>
    <source>
        <strain evidence="4">AVDCRST_MAG53</strain>
    </source>
</reference>
<evidence type="ECO:0000256" key="1">
    <source>
        <dbReference type="SAM" id="MobiDB-lite"/>
    </source>
</evidence>
<dbReference type="InterPro" id="IPR011042">
    <property type="entry name" value="6-blade_b-propeller_TolB-like"/>
</dbReference>
<sequence>MLRRTTAVALALLGATAFGACGGTSEPTSAAEAQQPATGAAPESTADRPTVEEPVTGSAEEAAAERPTARAAQASGPRVIATKLRVPWGVAFLPGGDALVSERTTGRILRVPEDGGSARVVMRVPGVDTGAGEGGLLGLAVSKNYAKDKLVYAYYTTSRDNRVARFELGRRPRVIFSGIEAASIHNGGRLAFGPDGKLYVATGDAGNTSSAQDRRSPNGKILRLNPSGSIPRGNPFRGSPVWSLGHRNVQGLAFDRAGRLWAPEFGQNTFDEVNLIVKGKNYGWPRVEGRGTGGGRFVSPKVVWRTSESSPSGAAIVGSDLFVGALAGRRLWKIPLDGASAGKPQRLLDGDYGRLRSPAAAPDGSLWVTTSNRDGRGSPTDDDDRILRLTNP</sequence>
<dbReference type="PANTHER" id="PTHR19328">
    <property type="entry name" value="HEDGEHOG-INTERACTING PROTEIN"/>
    <property type="match status" value="1"/>
</dbReference>
<dbReference type="InterPro" id="IPR011041">
    <property type="entry name" value="Quinoprot_gluc/sorb_DH_b-prop"/>
</dbReference>
<dbReference type="SUPFAM" id="SSF50952">
    <property type="entry name" value="Soluble quinoprotein glucose dehydrogenase"/>
    <property type="match status" value="1"/>
</dbReference>
<keyword evidence="2" id="KW-0732">Signal</keyword>
<feature type="signal peptide" evidence="2">
    <location>
        <begin position="1"/>
        <end position="20"/>
    </location>
</feature>